<evidence type="ECO:0000259" key="5">
    <source>
        <dbReference type="PROSITE" id="PS50977"/>
    </source>
</evidence>
<dbReference type="PROSITE" id="PS01081">
    <property type="entry name" value="HTH_TETR_1"/>
    <property type="match status" value="1"/>
</dbReference>
<dbReference type="PROSITE" id="PS50977">
    <property type="entry name" value="HTH_TETR_2"/>
    <property type="match status" value="1"/>
</dbReference>
<evidence type="ECO:0000256" key="3">
    <source>
        <dbReference type="ARBA" id="ARBA00023163"/>
    </source>
</evidence>
<dbReference type="PANTHER" id="PTHR30055">
    <property type="entry name" value="HTH-TYPE TRANSCRIPTIONAL REGULATOR RUTR"/>
    <property type="match status" value="1"/>
</dbReference>
<evidence type="ECO:0000256" key="2">
    <source>
        <dbReference type="ARBA" id="ARBA00023125"/>
    </source>
</evidence>
<organism evidence="6 7">
    <name type="scientific">Planotetraspora silvatica</name>
    <dbReference type="NCBI Taxonomy" id="234614"/>
    <lineage>
        <taxon>Bacteria</taxon>
        <taxon>Bacillati</taxon>
        <taxon>Actinomycetota</taxon>
        <taxon>Actinomycetes</taxon>
        <taxon>Streptosporangiales</taxon>
        <taxon>Streptosporangiaceae</taxon>
        <taxon>Planotetraspora</taxon>
    </lineage>
</organism>
<dbReference type="Proteomes" id="UP000644610">
    <property type="component" value="Unassembled WGS sequence"/>
</dbReference>
<dbReference type="InterPro" id="IPR050109">
    <property type="entry name" value="HTH-type_TetR-like_transc_reg"/>
</dbReference>
<dbReference type="InterPro" id="IPR009057">
    <property type="entry name" value="Homeodomain-like_sf"/>
</dbReference>
<dbReference type="AlphaFoldDB" id="A0A8J3UWP9"/>
<feature type="DNA-binding region" description="H-T-H motif" evidence="4">
    <location>
        <begin position="32"/>
        <end position="51"/>
    </location>
</feature>
<accession>A0A8J3UWP9</accession>
<dbReference type="EMBL" id="BOOQ01000013">
    <property type="protein sequence ID" value="GII45900.1"/>
    <property type="molecule type" value="Genomic_DNA"/>
</dbReference>
<dbReference type="SUPFAM" id="SSF46689">
    <property type="entry name" value="Homeodomain-like"/>
    <property type="match status" value="1"/>
</dbReference>
<evidence type="ECO:0000313" key="6">
    <source>
        <dbReference type="EMBL" id="GII45900.1"/>
    </source>
</evidence>
<proteinExistence type="predicted"/>
<keyword evidence="1" id="KW-0805">Transcription regulation</keyword>
<dbReference type="PRINTS" id="PR00455">
    <property type="entry name" value="HTHTETR"/>
</dbReference>
<sequence>MGLRERKKVQTRNALIDAALELFLTQGYDATTIDQIAARVDVSPRTFFRYFSSKEEVALSPPADSQEIFLAEFAGRPESESPYTALSQAMRAMIGTLRDRDPAEAERFMKSRQLVEETPHLLAGQMRLLMDNQKRLVAEVARRQGTDAGDLLPQFVVSIFTGLGMVCHTSGPQGFDIMAKRLDDVLKLADRSLRPGWDLATMTVPSPAAG</sequence>
<feature type="domain" description="HTH tetR-type" evidence="5">
    <location>
        <begin position="9"/>
        <end position="69"/>
    </location>
</feature>
<dbReference type="Gene3D" id="1.10.10.60">
    <property type="entry name" value="Homeodomain-like"/>
    <property type="match status" value="1"/>
</dbReference>
<dbReference type="Pfam" id="PF17754">
    <property type="entry name" value="TetR_C_14"/>
    <property type="match status" value="1"/>
</dbReference>
<evidence type="ECO:0000313" key="7">
    <source>
        <dbReference type="Proteomes" id="UP000644610"/>
    </source>
</evidence>
<evidence type="ECO:0000256" key="1">
    <source>
        <dbReference type="ARBA" id="ARBA00023015"/>
    </source>
</evidence>
<dbReference type="GO" id="GO:0000976">
    <property type="term" value="F:transcription cis-regulatory region binding"/>
    <property type="evidence" value="ECO:0007669"/>
    <property type="project" value="TreeGrafter"/>
</dbReference>
<comment type="caution">
    <text evidence="6">The sequence shown here is derived from an EMBL/GenBank/DDBJ whole genome shotgun (WGS) entry which is preliminary data.</text>
</comment>
<reference evidence="6" key="1">
    <citation type="submission" date="2021-01" db="EMBL/GenBank/DDBJ databases">
        <title>Whole genome shotgun sequence of Planotetraspora silvatica NBRC 100141.</title>
        <authorList>
            <person name="Komaki H."/>
            <person name="Tamura T."/>
        </authorList>
    </citation>
    <scope>NUCLEOTIDE SEQUENCE</scope>
    <source>
        <strain evidence="6">NBRC 100141</strain>
    </source>
</reference>
<dbReference type="Gene3D" id="1.10.357.10">
    <property type="entry name" value="Tetracycline Repressor, domain 2"/>
    <property type="match status" value="1"/>
</dbReference>
<keyword evidence="7" id="KW-1185">Reference proteome</keyword>
<dbReference type="PANTHER" id="PTHR30055:SF234">
    <property type="entry name" value="HTH-TYPE TRANSCRIPTIONAL REGULATOR BETI"/>
    <property type="match status" value="1"/>
</dbReference>
<evidence type="ECO:0000256" key="4">
    <source>
        <dbReference type="PROSITE-ProRule" id="PRU00335"/>
    </source>
</evidence>
<gene>
    <name evidence="6" type="ORF">Psi02_23240</name>
</gene>
<keyword evidence="3" id="KW-0804">Transcription</keyword>
<dbReference type="InterPro" id="IPR023772">
    <property type="entry name" value="DNA-bd_HTH_TetR-type_CS"/>
</dbReference>
<dbReference type="Pfam" id="PF00440">
    <property type="entry name" value="TetR_N"/>
    <property type="match status" value="1"/>
</dbReference>
<keyword evidence="2 4" id="KW-0238">DNA-binding</keyword>
<dbReference type="InterPro" id="IPR001647">
    <property type="entry name" value="HTH_TetR"/>
</dbReference>
<name>A0A8J3UWP9_9ACTN</name>
<dbReference type="InterPro" id="IPR041347">
    <property type="entry name" value="MftR_C"/>
</dbReference>
<protein>
    <recommendedName>
        <fullName evidence="5">HTH tetR-type domain-containing protein</fullName>
    </recommendedName>
</protein>
<dbReference type="GO" id="GO:0003700">
    <property type="term" value="F:DNA-binding transcription factor activity"/>
    <property type="evidence" value="ECO:0007669"/>
    <property type="project" value="TreeGrafter"/>
</dbReference>